<reference evidence="2" key="1">
    <citation type="submission" date="2024-05" db="EMBL/GenBank/DDBJ databases">
        <title>Draft genome assemblies of 36 bacteria isolated from hibernating arctic ground squirrels.</title>
        <authorList>
            <person name="McKee H."/>
            <person name="Mullen L."/>
            <person name="Drown D.M."/>
            <person name="Duddleston K.N."/>
        </authorList>
    </citation>
    <scope>NUCLEOTIDE SEQUENCE</scope>
    <source>
        <strain evidence="2">AN1007</strain>
    </source>
</reference>
<dbReference type="AlphaFoldDB" id="A0AAU8N7R7"/>
<dbReference type="Pfam" id="PF19610">
    <property type="entry name" value="DUF6115"/>
    <property type="match status" value="1"/>
</dbReference>
<dbReference type="EMBL" id="CP159992">
    <property type="protein sequence ID" value="XCP92564.1"/>
    <property type="molecule type" value="Genomic_DNA"/>
</dbReference>
<protein>
    <submittedName>
        <fullName evidence="2">Uncharacterized protein</fullName>
    </submittedName>
</protein>
<gene>
    <name evidence="2" type="ORF">ABXS70_14995</name>
</gene>
<evidence type="ECO:0000313" key="2">
    <source>
        <dbReference type="EMBL" id="XCP92564.1"/>
    </source>
</evidence>
<evidence type="ECO:0000256" key="1">
    <source>
        <dbReference type="SAM" id="MobiDB-lite"/>
    </source>
</evidence>
<accession>A0AAU8N7R7</accession>
<organism evidence="2">
    <name type="scientific">Paenibacillus sp. AN1007</name>
    <dbReference type="NCBI Taxonomy" id="3151385"/>
    <lineage>
        <taxon>Bacteria</taxon>
        <taxon>Bacillati</taxon>
        <taxon>Bacillota</taxon>
        <taxon>Bacilli</taxon>
        <taxon>Bacillales</taxon>
        <taxon>Paenibacillaceae</taxon>
        <taxon>Paenibacillus</taxon>
    </lineage>
</organism>
<proteinExistence type="predicted"/>
<dbReference type="InterPro" id="IPR046118">
    <property type="entry name" value="DUF6115"/>
</dbReference>
<feature type="region of interest" description="Disordered" evidence="1">
    <location>
        <begin position="128"/>
        <end position="151"/>
    </location>
</feature>
<name>A0AAU8N7R7_9BACL</name>
<sequence>MSPWIIIVILGACAIAYAFIMPRKDKPQQPSHQLVQEMESTLEHYMTEIEQDNDALIQRVAELKGESAAADQRMQSQLQQLQERLDQLEQQKGRTADFEVGSPPGPVRTTGQASEGLQAQRLLDSVRAEASQQHESAALQVTEDAEESKRDSIKDRYTELFRLHDEGKSMDAISKQTGIQLGEVQLILQLAEREES</sequence>
<feature type="region of interest" description="Disordered" evidence="1">
    <location>
        <begin position="94"/>
        <end position="113"/>
    </location>
</feature>
<dbReference type="RefSeq" id="WP_342555487.1">
    <property type="nucleotide sequence ID" value="NZ_CP159992.1"/>
</dbReference>